<evidence type="ECO:0000256" key="1">
    <source>
        <dbReference type="ARBA" id="ARBA00004496"/>
    </source>
</evidence>
<keyword evidence="3" id="KW-0175">Coiled coil</keyword>
<dbReference type="InParanoid" id="A0A1X2H4A1"/>
<evidence type="ECO:0000256" key="2">
    <source>
        <dbReference type="ARBA" id="ARBA00022490"/>
    </source>
</evidence>
<comment type="caution">
    <text evidence="5">The sequence shown here is derived from an EMBL/GenBank/DDBJ whole genome shotgun (WGS) entry which is preliminary data.</text>
</comment>
<reference evidence="5 6" key="1">
    <citation type="submission" date="2016-07" db="EMBL/GenBank/DDBJ databases">
        <title>Pervasive Adenine N6-methylation of Active Genes in Fungi.</title>
        <authorList>
            <consortium name="DOE Joint Genome Institute"/>
            <person name="Mondo S.J."/>
            <person name="Dannebaum R.O."/>
            <person name="Kuo R.C."/>
            <person name="Labutti K."/>
            <person name="Haridas S."/>
            <person name="Kuo A."/>
            <person name="Salamov A."/>
            <person name="Ahrendt S.R."/>
            <person name="Lipzen A."/>
            <person name="Sullivan W."/>
            <person name="Andreopoulos W.B."/>
            <person name="Clum A."/>
            <person name="Lindquist E."/>
            <person name="Daum C."/>
            <person name="Ramamoorthy G.K."/>
            <person name="Gryganskyi A."/>
            <person name="Culley D."/>
            <person name="Magnuson J.K."/>
            <person name="James T.Y."/>
            <person name="O'Malley M.A."/>
            <person name="Stajich J.E."/>
            <person name="Spatafora J.W."/>
            <person name="Visel A."/>
            <person name="Grigoriev I.V."/>
        </authorList>
    </citation>
    <scope>NUCLEOTIDE SEQUENCE [LARGE SCALE GENOMIC DNA]</scope>
    <source>
        <strain evidence="5 6">NRRL 2496</strain>
    </source>
</reference>
<dbReference type="EMBL" id="MCGN01000009">
    <property type="protein sequence ID" value="ORY93215.1"/>
    <property type="molecule type" value="Genomic_DNA"/>
</dbReference>
<dbReference type="Pfam" id="PF19047">
    <property type="entry name" value="HOOK_N"/>
    <property type="match status" value="1"/>
</dbReference>
<evidence type="ECO:0000256" key="3">
    <source>
        <dbReference type="ARBA" id="ARBA00023054"/>
    </source>
</evidence>
<evidence type="ECO:0000259" key="4">
    <source>
        <dbReference type="Pfam" id="PF19047"/>
    </source>
</evidence>
<feature type="domain" description="HOOK N-terminal" evidence="4">
    <location>
        <begin position="12"/>
        <end position="167"/>
    </location>
</feature>
<proteinExistence type="predicted"/>
<evidence type="ECO:0000313" key="5">
    <source>
        <dbReference type="EMBL" id="ORY93215.1"/>
    </source>
</evidence>
<dbReference type="OrthoDB" id="49395at2759"/>
<dbReference type="PANTHER" id="PTHR18947">
    <property type="entry name" value="HOOK PROTEINS"/>
    <property type="match status" value="1"/>
</dbReference>
<dbReference type="Proteomes" id="UP000242180">
    <property type="component" value="Unassembled WGS sequence"/>
</dbReference>
<dbReference type="Gene3D" id="1.10.418.10">
    <property type="entry name" value="Calponin-like domain"/>
    <property type="match status" value="1"/>
</dbReference>
<dbReference type="GO" id="GO:0031122">
    <property type="term" value="P:cytoplasmic microtubule organization"/>
    <property type="evidence" value="ECO:0007669"/>
    <property type="project" value="TreeGrafter"/>
</dbReference>
<dbReference type="InterPro" id="IPR043936">
    <property type="entry name" value="HOOK_N"/>
</dbReference>
<keyword evidence="2" id="KW-0963">Cytoplasm</keyword>
<dbReference type="CDD" id="cd22211">
    <property type="entry name" value="HkD_SF"/>
    <property type="match status" value="1"/>
</dbReference>
<evidence type="ECO:0000313" key="6">
    <source>
        <dbReference type="Proteomes" id="UP000242180"/>
    </source>
</evidence>
<accession>A0A1X2H4A1</accession>
<keyword evidence="6" id="KW-1185">Reference proteome</keyword>
<dbReference type="InterPro" id="IPR036872">
    <property type="entry name" value="CH_dom_sf"/>
</dbReference>
<dbReference type="GO" id="GO:0030705">
    <property type="term" value="P:cytoskeleton-dependent intracellular transport"/>
    <property type="evidence" value="ECO:0007669"/>
    <property type="project" value="InterPro"/>
</dbReference>
<dbReference type="SUPFAM" id="SSF116907">
    <property type="entry name" value="Hook domain"/>
    <property type="match status" value="1"/>
</dbReference>
<dbReference type="GO" id="GO:0005737">
    <property type="term" value="C:cytoplasm"/>
    <property type="evidence" value="ECO:0007669"/>
    <property type="project" value="UniProtKB-SubCell"/>
</dbReference>
<dbReference type="GO" id="GO:0005815">
    <property type="term" value="C:microtubule organizing center"/>
    <property type="evidence" value="ECO:0007669"/>
    <property type="project" value="TreeGrafter"/>
</dbReference>
<dbReference type="PANTHER" id="PTHR18947:SF28">
    <property type="entry name" value="GIRDIN, ISOFORM A"/>
    <property type="match status" value="1"/>
</dbReference>
<dbReference type="AlphaFoldDB" id="A0A1X2H4A1"/>
<dbReference type="GO" id="GO:0051959">
    <property type="term" value="F:dynein light intermediate chain binding"/>
    <property type="evidence" value="ECO:0007669"/>
    <property type="project" value="TreeGrafter"/>
</dbReference>
<name>A0A1X2H4A1_SYNRA</name>
<gene>
    <name evidence="5" type="ORF">BCR43DRAFT_444510</name>
</gene>
<dbReference type="OMA" id="FERIMME"/>
<sequence>MTFSRMEAALEDAFVEWFNTFECKSSPIDTVVELADGVVFSEVLTDIDAKWFKQLSKPNGHNNVSAENTNGTAAKDANNWVTRLNNLKKLHKLITRYFEEVLGQDPELLPAVNLNTIAKDADLHELLLLCQLIVAIAVQSDNNRTYIDMIQSLSQKSQHALMVSIEEVMNSFNNEDTTNTRMSQLSGNSNTTTSRSFQLDSDMPYRYQLEFERIMMEKRQIETTHTQLSAEFDELRNRFVSFVSLGSPLAYAHF</sequence>
<comment type="subcellular location">
    <subcellularLocation>
        <location evidence="1">Cytoplasm</location>
    </subcellularLocation>
</comment>
<dbReference type="STRING" id="13706.A0A1X2H4A1"/>
<organism evidence="5 6">
    <name type="scientific">Syncephalastrum racemosum</name>
    <name type="common">Filamentous fungus</name>
    <dbReference type="NCBI Taxonomy" id="13706"/>
    <lineage>
        <taxon>Eukaryota</taxon>
        <taxon>Fungi</taxon>
        <taxon>Fungi incertae sedis</taxon>
        <taxon>Mucoromycota</taxon>
        <taxon>Mucoromycotina</taxon>
        <taxon>Mucoromycetes</taxon>
        <taxon>Mucorales</taxon>
        <taxon>Syncephalastraceae</taxon>
        <taxon>Syncephalastrum</taxon>
    </lineage>
</organism>
<protein>
    <recommendedName>
        <fullName evidence="4">HOOK N-terminal domain-containing protein</fullName>
    </recommendedName>
</protein>
<dbReference type="GO" id="GO:0008017">
    <property type="term" value="F:microtubule binding"/>
    <property type="evidence" value="ECO:0007669"/>
    <property type="project" value="TreeGrafter"/>
</dbReference>